<evidence type="ECO:0000256" key="1">
    <source>
        <dbReference type="ARBA" id="ARBA00004651"/>
    </source>
</evidence>
<sequence>MALSKNADKKIKTLVKKRGIDCSDCRIFSSGDLDTDCNFRESWFFVFAKELVVVNLPRFTGIKTFSGYPHKENYAPPSADELEIERIPIENIKKLFAVDLAAGVLLCGEIDGETRRLAVFSAGKGADARKLCEGFEIIKKEQPLSDEFFKVRENPEFCEKCGTPYTDRERRICPKCTDTRSLFMRTMSYFGPYKIAVAVLVITFLASAAANSLLPYLSGTVYFDDVLGKKSDFSGFWSLAAGDFFKLLVLMCLAFAAVRIFNLFLTIVQNIIVAKIVPRVVRAIKSDIFASLKNLSMRFFTNRTTGSLMTRVMSDANEVTGLFLDILPALVGNLANVALTIAFMVALNWQMTVMTLVLTPLLVIISVKLHPRLWHFYGKRHRAERSMNSTLNDSLTGVRVIKAFGKEDEAVKNFEGKNAFAGRTEVDIVKYENRYNAVYTSVQSIMQLGVWGIGAYLILTKTNTSMSYGVLATFIAYVTNLAGPLDFMSNVFRMVASSMNASQRIFEIIDAKPDVVEKKDAFTLENPKGTVELDNVTFSYEKGHPVLHN</sequence>
<comment type="caution">
    <text evidence="7">The sequence shown here is derived from an EMBL/GenBank/DDBJ whole genome shotgun (WGS) entry which is preliminary data.</text>
</comment>
<accession>A0AA43RJY7</accession>
<keyword evidence="2 5" id="KW-0812">Transmembrane</keyword>
<dbReference type="Pfam" id="PF00664">
    <property type="entry name" value="ABC_membrane"/>
    <property type="match status" value="1"/>
</dbReference>
<feature type="transmembrane region" description="Helical" evidence="5">
    <location>
        <begin position="465"/>
        <end position="485"/>
    </location>
</feature>
<dbReference type="InterPro" id="IPR036640">
    <property type="entry name" value="ABC1_TM_sf"/>
</dbReference>
<evidence type="ECO:0000256" key="3">
    <source>
        <dbReference type="ARBA" id="ARBA00022989"/>
    </source>
</evidence>
<evidence type="ECO:0000256" key="2">
    <source>
        <dbReference type="ARBA" id="ARBA00022692"/>
    </source>
</evidence>
<dbReference type="InterPro" id="IPR011527">
    <property type="entry name" value="ABC1_TM_dom"/>
</dbReference>
<comment type="subcellular location">
    <subcellularLocation>
        <location evidence="1">Cell membrane</location>
        <topology evidence="1">Multi-pass membrane protein</topology>
    </subcellularLocation>
</comment>
<reference evidence="7" key="1">
    <citation type="submission" date="2023-07" db="EMBL/GenBank/DDBJ databases">
        <title>Between Cages and Wild: Unraveling the Impact of Captivity on Animal Microbiomes and Antimicrobial Resistance.</title>
        <authorList>
            <person name="Schmartz G.P."/>
            <person name="Rehner J."/>
            <person name="Schuff M.J."/>
            <person name="Becker S.L."/>
            <person name="Kravczyk M."/>
            <person name="Gurevich A."/>
            <person name="Francke R."/>
            <person name="Mueller R."/>
            <person name="Keller V."/>
            <person name="Keller A."/>
        </authorList>
    </citation>
    <scope>NUCLEOTIDE SEQUENCE</scope>
    <source>
        <strain evidence="7">S12M_St_49</strain>
    </source>
</reference>
<dbReference type="PROSITE" id="PS50929">
    <property type="entry name" value="ABC_TM1F"/>
    <property type="match status" value="1"/>
</dbReference>
<dbReference type="SUPFAM" id="SSF90123">
    <property type="entry name" value="ABC transporter transmembrane region"/>
    <property type="match status" value="1"/>
</dbReference>
<dbReference type="GO" id="GO:0015421">
    <property type="term" value="F:ABC-type oligopeptide transporter activity"/>
    <property type="evidence" value="ECO:0007669"/>
    <property type="project" value="TreeGrafter"/>
</dbReference>
<keyword evidence="4 5" id="KW-0472">Membrane</keyword>
<feature type="transmembrane region" description="Helical" evidence="5">
    <location>
        <begin position="319"/>
        <end position="345"/>
    </location>
</feature>
<dbReference type="GO" id="GO:0005886">
    <property type="term" value="C:plasma membrane"/>
    <property type="evidence" value="ECO:0007669"/>
    <property type="project" value="UniProtKB-SubCell"/>
</dbReference>
<dbReference type="InterPro" id="IPR039421">
    <property type="entry name" value="Type_1_exporter"/>
</dbReference>
<evidence type="ECO:0000256" key="5">
    <source>
        <dbReference type="SAM" id="Phobius"/>
    </source>
</evidence>
<proteinExistence type="predicted"/>
<evidence type="ECO:0000256" key="4">
    <source>
        <dbReference type="ARBA" id="ARBA00023136"/>
    </source>
</evidence>
<dbReference type="EMBL" id="JAUMVS010000326">
    <property type="protein sequence ID" value="MDO4842824.1"/>
    <property type="molecule type" value="Genomic_DNA"/>
</dbReference>
<protein>
    <submittedName>
        <fullName evidence="7">ABC transporter transmembrane domain-containing protein</fullName>
    </submittedName>
</protein>
<dbReference type="Gene3D" id="1.20.1560.10">
    <property type="entry name" value="ABC transporter type 1, transmembrane domain"/>
    <property type="match status" value="1"/>
</dbReference>
<evidence type="ECO:0000259" key="6">
    <source>
        <dbReference type="PROSITE" id="PS50929"/>
    </source>
</evidence>
<keyword evidence="8" id="KW-1185">Reference proteome</keyword>
<gene>
    <name evidence="7" type="ORF">Q3982_09135</name>
</gene>
<feature type="transmembrane region" description="Helical" evidence="5">
    <location>
        <begin position="195"/>
        <end position="216"/>
    </location>
</feature>
<dbReference type="Proteomes" id="UP001168575">
    <property type="component" value="Unassembled WGS sequence"/>
</dbReference>
<dbReference type="GO" id="GO:0005524">
    <property type="term" value="F:ATP binding"/>
    <property type="evidence" value="ECO:0007669"/>
    <property type="project" value="InterPro"/>
</dbReference>
<feature type="non-terminal residue" evidence="7">
    <location>
        <position position="549"/>
    </location>
</feature>
<feature type="transmembrane region" description="Helical" evidence="5">
    <location>
        <begin position="236"/>
        <end position="258"/>
    </location>
</feature>
<keyword evidence="3 5" id="KW-1133">Transmembrane helix</keyword>
<name>A0AA43RJY7_9ACTN</name>
<dbReference type="PANTHER" id="PTHR43394">
    <property type="entry name" value="ATP-DEPENDENT PERMEASE MDL1, MITOCHONDRIAL"/>
    <property type="match status" value="1"/>
</dbReference>
<evidence type="ECO:0000313" key="7">
    <source>
        <dbReference type="EMBL" id="MDO4842824.1"/>
    </source>
</evidence>
<dbReference type="PANTHER" id="PTHR43394:SF1">
    <property type="entry name" value="ATP-BINDING CASSETTE SUB-FAMILY B MEMBER 10, MITOCHONDRIAL"/>
    <property type="match status" value="1"/>
</dbReference>
<feature type="transmembrane region" description="Helical" evidence="5">
    <location>
        <begin position="351"/>
        <end position="370"/>
    </location>
</feature>
<organism evidence="7 8">
    <name type="scientific">Phoenicibacter congonensis</name>
    <dbReference type="NCBI Taxonomy" id="1944646"/>
    <lineage>
        <taxon>Bacteria</taxon>
        <taxon>Bacillati</taxon>
        <taxon>Actinomycetota</taxon>
        <taxon>Coriobacteriia</taxon>
        <taxon>Eggerthellales</taxon>
        <taxon>Eggerthellaceae</taxon>
        <taxon>Phoenicibacter</taxon>
    </lineage>
</organism>
<dbReference type="AlphaFoldDB" id="A0AA43RJY7"/>
<feature type="transmembrane region" description="Helical" evidence="5">
    <location>
        <begin position="437"/>
        <end position="459"/>
    </location>
</feature>
<evidence type="ECO:0000313" key="8">
    <source>
        <dbReference type="Proteomes" id="UP001168575"/>
    </source>
</evidence>
<feature type="domain" description="ABC transmembrane type-1" evidence="6">
    <location>
        <begin position="198"/>
        <end position="497"/>
    </location>
</feature>